<keyword evidence="3" id="KW-1185">Reference proteome</keyword>
<feature type="chain" id="PRO_5024298946" description="Secreted protein" evidence="1">
    <location>
        <begin position="28"/>
        <end position="67"/>
    </location>
</feature>
<proteinExistence type="predicted"/>
<evidence type="ECO:0000256" key="1">
    <source>
        <dbReference type="SAM" id="SignalP"/>
    </source>
</evidence>
<organism evidence="2 3">
    <name type="scientific">Nonomuraea zeae</name>
    <dbReference type="NCBI Taxonomy" id="1642303"/>
    <lineage>
        <taxon>Bacteria</taxon>
        <taxon>Bacillati</taxon>
        <taxon>Actinomycetota</taxon>
        <taxon>Actinomycetes</taxon>
        <taxon>Streptosporangiales</taxon>
        <taxon>Streptosporangiaceae</taxon>
        <taxon>Nonomuraea</taxon>
    </lineage>
</organism>
<keyword evidence="1" id="KW-0732">Signal</keyword>
<evidence type="ECO:0008006" key="4">
    <source>
        <dbReference type="Google" id="ProtNLM"/>
    </source>
</evidence>
<reference evidence="2 3" key="1">
    <citation type="submission" date="2019-05" db="EMBL/GenBank/DDBJ databases">
        <title>Draft genome sequence of Nonomuraea zeae DSM 100528.</title>
        <authorList>
            <person name="Saricaoglu S."/>
            <person name="Isik K."/>
        </authorList>
    </citation>
    <scope>NUCLEOTIDE SEQUENCE [LARGE SCALE GENOMIC DNA]</scope>
    <source>
        <strain evidence="2 3">DSM 100528</strain>
    </source>
</reference>
<evidence type="ECO:0000313" key="3">
    <source>
        <dbReference type="Proteomes" id="UP000306628"/>
    </source>
</evidence>
<gene>
    <name evidence="2" type="ORF">ETD85_56775</name>
</gene>
<name>A0A5S4FBT9_9ACTN</name>
<protein>
    <recommendedName>
        <fullName evidence="4">Secreted protein</fullName>
    </recommendedName>
</protein>
<sequence length="67" mass="6385">MKLIGRTAGVLAGGALLIAALTTPAAADTLAAGGPVGALLQPVFDVLNMLNNATSLTTLLPSGALGG</sequence>
<comment type="caution">
    <text evidence="2">The sequence shown here is derived from an EMBL/GenBank/DDBJ whole genome shotgun (WGS) entry which is preliminary data.</text>
</comment>
<feature type="signal peptide" evidence="1">
    <location>
        <begin position="1"/>
        <end position="27"/>
    </location>
</feature>
<dbReference type="Proteomes" id="UP000306628">
    <property type="component" value="Unassembled WGS sequence"/>
</dbReference>
<evidence type="ECO:0000313" key="2">
    <source>
        <dbReference type="EMBL" id="TMR14376.1"/>
    </source>
</evidence>
<dbReference type="EMBL" id="VCKX01000409">
    <property type="protein sequence ID" value="TMR14376.1"/>
    <property type="molecule type" value="Genomic_DNA"/>
</dbReference>
<dbReference type="AlphaFoldDB" id="A0A5S4FBT9"/>
<accession>A0A5S4FBT9</accession>
<dbReference type="RefSeq" id="WP_138698141.1">
    <property type="nucleotide sequence ID" value="NZ_JBHSAZ010000089.1"/>
</dbReference>